<proteinExistence type="inferred from homology"/>
<evidence type="ECO:0000256" key="1">
    <source>
        <dbReference type="ARBA" id="ARBA00006190"/>
    </source>
</evidence>
<dbReference type="EMBL" id="JAKROA010000003">
    <property type="protein sequence ID" value="KAL5109451.1"/>
    <property type="molecule type" value="Genomic_DNA"/>
</dbReference>
<dbReference type="Gene3D" id="6.10.140.1230">
    <property type="match status" value="1"/>
</dbReference>
<comment type="similarity">
    <text evidence="1">Belongs to the SNF7 family.</text>
</comment>
<sequence>MTKVSAHLNQTRISVDCTMNLFHKEKDLRPKVRDLQARLRREQRKLDRDIVSIQQKSKQCETDVKKYAKSGNIDAAKILAKEIVASRKSVNRLYQAKAQINSVIMELENQVAMAKMASALNQSTSVMQAMSKLVKLPELRTTMCSMSKEMMKLGLMNEMVDESIDSALDQPEEMEEMAQAEIDKILFELTNGAMGKAPDAVTDTLPAGTQRPVGVADDDLDDLEEMRARLQAIR</sequence>
<organism evidence="2 3">
    <name type="scientific">Taenia crassiceps</name>
    <dbReference type="NCBI Taxonomy" id="6207"/>
    <lineage>
        <taxon>Eukaryota</taxon>
        <taxon>Metazoa</taxon>
        <taxon>Spiralia</taxon>
        <taxon>Lophotrochozoa</taxon>
        <taxon>Platyhelminthes</taxon>
        <taxon>Cestoda</taxon>
        <taxon>Eucestoda</taxon>
        <taxon>Cyclophyllidea</taxon>
        <taxon>Taeniidae</taxon>
        <taxon>Taenia</taxon>
    </lineage>
</organism>
<keyword evidence="3" id="KW-1185">Reference proteome</keyword>
<comment type="caution">
    <text evidence="2">The sequence shown here is derived from an EMBL/GenBank/DDBJ whole genome shotgun (WGS) entry which is preliminary data.</text>
</comment>
<gene>
    <name evidence="2" type="ORF">TcWFU_009428</name>
</gene>
<dbReference type="InterPro" id="IPR005024">
    <property type="entry name" value="Snf7_fam"/>
</dbReference>
<dbReference type="Proteomes" id="UP001651158">
    <property type="component" value="Unassembled WGS sequence"/>
</dbReference>
<dbReference type="PANTHER" id="PTHR10476">
    <property type="entry name" value="CHARGED MULTIVESICULAR BODY PROTEIN"/>
    <property type="match status" value="1"/>
</dbReference>
<protein>
    <submittedName>
        <fullName evidence="2">Charged multivesicular body protein 3</fullName>
    </submittedName>
</protein>
<evidence type="ECO:0000313" key="3">
    <source>
        <dbReference type="Proteomes" id="UP001651158"/>
    </source>
</evidence>
<name>A0ABR4QIR1_9CEST</name>
<accession>A0ABR4QIR1</accession>
<reference evidence="2 3" key="1">
    <citation type="journal article" date="2022" name="Front. Cell. Infect. Microbiol.">
        <title>The Genomes of Two Strains of Taenia crassiceps the Animal Model for the Study of Human Cysticercosis.</title>
        <authorList>
            <person name="Bobes R.J."/>
            <person name="Estrada K."/>
            <person name="Rios-Valencia D.G."/>
            <person name="Calderon-Gallegos A."/>
            <person name="de la Torre P."/>
            <person name="Carrero J.C."/>
            <person name="Sanchez-Flores A."/>
            <person name="Laclette J.P."/>
        </authorList>
    </citation>
    <scope>NUCLEOTIDE SEQUENCE [LARGE SCALE GENOMIC DNA]</scope>
    <source>
        <strain evidence="2">WFUcys</strain>
    </source>
</reference>
<dbReference type="Pfam" id="PF03357">
    <property type="entry name" value="Snf7"/>
    <property type="match status" value="1"/>
</dbReference>
<evidence type="ECO:0000313" key="2">
    <source>
        <dbReference type="EMBL" id="KAL5109451.1"/>
    </source>
</evidence>